<feature type="binding site" evidence="2">
    <location>
        <position position="182"/>
    </location>
    <ligand>
        <name>dihydroxyacetone phosphate</name>
        <dbReference type="ChEBI" id="CHEBI:57642"/>
    </ligand>
</feature>
<evidence type="ECO:0000256" key="2">
    <source>
        <dbReference type="PIRSR" id="PIRSR001359-2"/>
    </source>
</evidence>
<keyword evidence="3" id="KW-0862">Zinc</keyword>
<name>A0A379BF44_PASMD</name>
<gene>
    <name evidence="4" type="ORF">C2800_07885</name>
</gene>
<dbReference type="InterPro" id="IPR000771">
    <property type="entry name" value="FBA_II"/>
</dbReference>
<dbReference type="SUPFAM" id="SSF51569">
    <property type="entry name" value="Aldolase"/>
    <property type="match status" value="1"/>
</dbReference>
<feature type="binding site" evidence="3">
    <location>
        <position position="134"/>
    </location>
    <ligand>
        <name>Zn(2+)</name>
        <dbReference type="ChEBI" id="CHEBI:29105"/>
        <label>2</label>
    </ligand>
</feature>
<dbReference type="GO" id="GO:0005829">
    <property type="term" value="C:cytosol"/>
    <property type="evidence" value="ECO:0007669"/>
    <property type="project" value="TreeGrafter"/>
</dbReference>
<feature type="binding site" evidence="3">
    <location>
        <position position="104"/>
    </location>
    <ligand>
        <name>Zn(2+)</name>
        <dbReference type="ChEBI" id="CHEBI:29105"/>
        <label>2</label>
    </ligand>
</feature>
<feature type="active site" description="Proton donor" evidence="1">
    <location>
        <position position="82"/>
    </location>
</feature>
<dbReference type="CDD" id="cd00947">
    <property type="entry name" value="TBP_aldolase_IIB"/>
    <property type="match status" value="1"/>
</dbReference>
<dbReference type="Gene3D" id="3.20.20.70">
    <property type="entry name" value="Aldolase class I"/>
    <property type="match status" value="1"/>
</dbReference>
<feature type="binding site" evidence="3">
    <location>
        <position position="209"/>
    </location>
    <ligand>
        <name>Zn(2+)</name>
        <dbReference type="ChEBI" id="CHEBI:29105"/>
        <label>1</label>
        <note>catalytic</note>
    </ligand>
</feature>
<evidence type="ECO:0000313" key="4">
    <source>
        <dbReference type="EMBL" id="NNI79335.1"/>
    </source>
</evidence>
<dbReference type="InterPro" id="IPR013785">
    <property type="entry name" value="Aldolase_TIM"/>
</dbReference>
<organism evidence="4 5">
    <name type="scientific">Pasteurella multocida</name>
    <dbReference type="NCBI Taxonomy" id="747"/>
    <lineage>
        <taxon>Bacteria</taxon>
        <taxon>Pseudomonadati</taxon>
        <taxon>Pseudomonadota</taxon>
        <taxon>Gammaproteobacteria</taxon>
        <taxon>Pasteurellales</taxon>
        <taxon>Pasteurellaceae</taxon>
        <taxon>Pasteurella</taxon>
    </lineage>
</organism>
<dbReference type="Pfam" id="PF01116">
    <property type="entry name" value="F_bP_aldolase"/>
    <property type="match status" value="1"/>
</dbReference>
<dbReference type="GO" id="GO:0008270">
    <property type="term" value="F:zinc ion binding"/>
    <property type="evidence" value="ECO:0007669"/>
    <property type="project" value="InterPro"/>
</dbReference>
<feature type="binding site" evidence="3">
    <location>
        <position position="83"/>
    </location>
    <ligand>
        <name>Zn(2+)</name>
        <dbReference type="ChEBI" id="CHEBI:29105"/>
        <label>1</label>
        <note>catalytic</note>
    </ligand>
</feature>
<dbReference type="InterPro" id="IPR050246">
    <property type="entry name" value="Class_II_FBP_aldolase"/>
</dbReference>
<dbReference type="GO" id="GO:0009025">
    <property type="term" value="F:tagatose-bisphosphate aldolase activity"/>
    <property type="evidence" value="ECO:0007669"/>
    <property type="project" value="TreeGrafter"/>
</dbReference>
<proteinExistence type="predicted"/>
<accession>A0A379BF44</accession>
<feature type="binding site" evidence="2">
    <location>
        <begin position="231"/>
        <end position="234"/>
    </location>
    <ligand>
        <name>dihydroxyacetone phosphate</name>
        <dbReference type="ChEBI" id="CHEBI:57642"/>
    </ligand>
</feature>
<protein>
    <submittedName>
        <fullName evidence="4">Ketose-bisphosphate aldolase</fullName>
    </submittedName>
</protein>
<evidence type="ECO:0000256" key="3">
    <source>
        <dbReference type="PIRSR" id="PIRSR001359-3"/>
    </source>
</evidence>
<dbReference type="RefSeq" id="WP_014668388.1">
    <property type="nucleotide sequence ID" value="NZ_CP030096.1"/>
</dbReference>
<evidence type="ECO:0000256" key="1">
    <source>
        <dbReference type="PIRSR" id="PIRSR001359-1"/>
    </source>
</evidence>
<feature type="binding site" evidence="2">
    <location>
        <begin position="210"/>
        <end position="212"/>
    </location>
    <ligand>
        <name>dihydroxyacetone phosphate</name>
        <dbReference type="ChEBI" id="CHEBI:57642"/>
    </ligand>
</feature>
<reference evidence="4 5" key="1">
    <citation type="journal article" date="2018" name="Front. Microbiol.">
        <title>Genetic and Phylogenetic Characteristics of Pasteurella multocida Isolates From Different Host Species.</title>
        <authorList>
            <person name="Peng Z."/>
            <person name="Liang W."/>
            <person name="Wang F."/>
            <person name="Xu Z."/>
            <person name="Xie Z."/>
            <person name="Lian Z."/>
            <person name="Hua L."/>
            <person name="Zhou R."/>
            <person name="Chen H."/>
            <person name="Wu B."/>
        </authorList>
    </citation>
    <scope>NUCLEOTIDE SEQUENCE [LARGE SCALE GENOMIC DNA]</scope>
    <source>
        <strain evidence="4 5">HNA06</strain>
    </source>
</reference>
<dbReference type="PROSITE" id="PS00806">
    <property type="entry name" value="ALDOLASE_CLASS_II_2"/>
    <property type="match status" value="1"/>
</dbReference>
<keyword evidence="3" id="KW-0479">Metal-binding</keyword>
<feature type="binding site" evidence="3">
    <location>
        <position position="181"/>
    </location>
    <ligand>
        <name>Zn(2+)</name>
        <dbReference type="ChEBI" id="CHEBI:29105"/>
        <label>1</label>
        <note>catalytic</note>
    </ligand>
</feature>
<dbReference type="AlphaFoldDB" id="A0A379BF44"/>
<dbReference type="NCBIfam" id="NF005284">
    <property type="entry name" value="PRK06801.1"/>
    <property type="match status" value="1"/>
</dbReference>
<dbReference type="Proteomes" id="UP000540079">
    <property type="component" value="Unassembled WGS sequence"/>
</dbReference>
<dbReference type="EMBL" id="PPVL01000007">
    <property type="protein sequence ID" value="NNI79335.1"/>
    <property type="molecule type" value="Genomic_DNA"/>
</dbReference>
<evidence type="ECO:0000313" key="5">
    <source>
        <dbReference type="Proteomes" id="UP000540079"/>
    </source>
</evidence>
<comment type="caution">
    <text evidence="4">The sequence shown here is derived from an EMBL/GenBank/DDBJ whole genome shotgun (WGS) entry which is preliminary data.</text>
</comment>
<sequence length="294" mass="32109">MGLLNLKSMLSVANQHQFAVGAFNAIDSNFIDAVFTAAQQNQSPVIINVAEVHLTYIDLESTAEYIKKKAMLAGVPVCLNLDHGLTFSTVERAIKCGFSSIMFDGSSLTYAENIAQTRKVVELCQNYGISVEGELGAVGGDEHGALESCADVALYTNVEQAVEFVRETGIDALAVAIGNTHGKYKGVPKLDFERLAQIHQAVSVPLVLHGGSGLSADDFRKTIQRGICKINFFTGMSQAALQSLEKDMQHTDLETKYHYYLIMMNRMQQAISDTVAEQMNIFNSINKAHLYATT</sequence>
<dbReference type="PIRSF" id="PIRSF001359">
    <property type="entry name" value="F_bP_aldolase_II"/>
    <property type="match status" value="1"/>
</dbReference>
<comment type="cofactor">
    <cofactor evidence="3">
        <name>Zn(2+)</name>
        <dbReference type="ChEBI" id="CHEBI:29105"/>
    </cofactor>
    <text evidence="3">Binds 2 Zn(2+) ions per subunit. One is catalytic and the other provides a structural contribution.</text>
</comment>
<dbReference type="GO" id="GO:0005975">
    <property type="term" value="P:carbohydrate metabolic process"/>
    <property type="evidence" value="ECO:0007669"/>
    <property type="project" value="InterPro"/>
</dbReference>
<dbReference type="PANTHER" id="PTHR30304">
    <property type="entry name" value="D-TAGATOSE-1,6-BISPHOSPHATE ALDOLASE"/>
    <property type="match status" value="1"/>
</dbReference>
<dbReference type="NCBIfam" id="TIGR00167">
    <property type="entry name" value="cbbA"/>
    <property type="match status" value="1"/>
</dbReference>
<dbReference type="PANTHER" id="PTHR30304:SF0">
    <property type="entry name" value="D-TAGATOSE-1,6-BISPHOSPHATE ALDOLASE SUBUNIT GATY-RELATED"/>
    <property type="match status" value="1"/>
</dbReference>